<dbReference type="InterPro" id="IPR007159">
    <property type="entry name" value="SpoVT-AbrB_dom"/>
</dbReference>
<dbReference type="RefSeq" id="WP_120765664.1">
    <property type="nucleotide sequence ID" value="NZ_CP033169.1"/>
</dbReference>
<dbReference type="NCBIfam" id="TIGR01439">
    <property type="entry name" value="lp_hng_hel_AbrB"/>
    <property type="match status" value="1"/>
</dbReference>
<dbReference type="Proteomes" id="UP000280960">
    <property type="component" value="Chromosome"/>
</dbReference>
<dbReference type="Pfam" id="PF04014">
    <property type="entry name" value="MazE_antitoxin"/>
    <property type="match status" value="1"/>
</dbReference>
<gene>
    <name evidence="2" type="ORF">D2962_12080</name>
</gene>
<feature type="domain" description="SpoVT-AbrB" evidence="1">
    <location>
        <begin position="6"/>
        <end position="51"/>
    </location>
</feature>
<dbReference type="AlphaFoldDB" id="A0A3G2R6Z9"/>
<keyword evidence="2" id="KW-0238">DNA-binding</keyword>
<dbReference type="SUPFAM" id="SSF89447">
    <property type="entry name" value="AbrB/MazE/MraZ-like"/>
    <property type="match status" value="1"/>
</dbReference>
<evidence type="ECO:0000259" key="1">
    <source>
        <dbReference type="SMART" id="SM00966"/>
    </source>
</evidence>
<protein>
    <submittedName>
        <fullName evidence="2">AbrB/MazE/SpoVT family DNA-binding domain-containing protein</fullName>
    </submittedName>
</protein>
<dbReference type="EMBL" id="CP033169">
    <property type="protein sequence ID" value="AYO31240.1"/>
    <property type="molecule type" value="Genomic_DNA"/>
</dbReference>
<organism evidence="2 3">
    <name type="scientific">Biomaibacter acetigenes</name>
    <dbReference type="NCBI Taxonomy" id="2316383"/>
    <lineage>
        <taxon>Bacteria</taxon>
        <taxon>Bacillati</taxon>
        <taxon>Bacillota</taxon>
        <taxon>Clostridia</taxon>
        <taxon>Thermosediminibacterales</taxon>
        <taxon>Tepidanaerobacteraceae</taxon>
        <taxon>Biomaibacter</taxon>
    </lineage>
</organism>
<keyword evidence="3" id="KW-1185">Reference proteome</keyword>
<reference evidence="2 3" key="1">
    <citation type="submission" date="2018-10" db="EMBL/GenBank/DDBJ databases">
        <authorList>
            <person name="Zhang X."/>
        </authorList>
    </citation>
    <scope>NUCLEOTIDE SEQUENCE [LARGE SCALE GENOMIC DNA]</scope>
    <source>
        <strain evidence="2 3">SK-G1</strain>
    </source>
</reference>
<evidence type="ECO:0000313" key="2">
    <source>
        <dbReference type="EMBL" id="AYO31240.1"/>
    </source>
</evidence>
<evidence type="ECO:0000313" key="3">
    <source>
        <dbReference type="Proteomes" id="UP000280960"/>
    </source>
</evidence>
<dbReference type="InterPro" id="IPR037914">
    <property type="entry name" value="SpoVT-AbrB_sf"/>
</dbReference>
<dbReference type="KEGG" id="bacg:D2962_12080"/>
<dbReference type="Gene3D" id="2.10.260.10">
    <property type="match status" value="1"/>
</dbReference>
<name>A0A3G2R6Z9_9FIRM</name>
<dbReference type="SMART" id="SM00966">
    <property type="entry name" value="SpoVT_AbrB"/>
    <property type="match status" value="1"/>
</dbReference>
<sequence>MNYNIVKVTSKGQMTIPHLIRKKLNIKKDDSLIVYLQNDEIRIKKLSVVEPLGDNDPIWKFAGTLVDEPDVAENHDKYLVMEEKKHLEYKKDE</sequence>
<accession>A0A3G2R6Z9</accession>
<dbReference type="GO" id="GO:0003677">
    <property type="term" value="F:DNA binding"/>
    <property type="evidence" value="ECO:0007669"/>
    <property type="project" value="UniProtKB-KW"/>
</dbReference>
<proteinExistence type="predicted"/>